<dbReference type="SUPFAM" id="SSF47473">
    <property type="entry name" value="EF-hand"/>
    <property type="match status" value="1"/>
</dbReference>
<dbReference type="GO" id="GO:0004252">
    <property type="term" value="F:serine-type endopeptidase activity"/>
    <property type="evidence" value="ECO:0007669"/>
    <property type="project" value="EnsemblMetazoa"/>
</dbReference>
<feature type="region of interest" description="Disordered" evidence="1">
    <location>
        <begin position="1"/>
        <end position="28"/>
    </location>
</feature>
<dbReference type="GO" id="GO:0005509">
    <property type="term" value="F:calcium ion binding"/>
    <property type="evidence" value="ECO:0007669"/>
    <property type="project" value="InterPro"/>
</dbReference>
<evidence type="ECO:0000313" key="3">
    <source>
        <dbReference type="EMBL" id="KRK00736.1"/>
    </source>
</evidence>
<reference evidence="3 4" key="2">
    <citation type="journal article" date="2007" name="PLoS Biol.">
        <title>Principles of genome evolution in the Drosophila melanogaster species group.</title>
        <authorList>
            <person name="Ranz J.M."/>
            <person name="Maurin D."/>
            <person name="Chan Y.S."/>
            <person name="von Grotthuss M."/>
            <person name="Hillier L.W."/>
            <person name="Roote J."/>
            <person name="Ashburner M."/>
            <person name="Bergman C.M."/>
        </authorList>
    </citation>
    <scope>NUCLEOTIDE SEQUENCE [LARGE SCALE GENOMIC DNA]</scope>
    <source>
        <strain evidence="4">Tai18E2 / Tucson 14021-0261.01</strain>
    </source>
</reference>
<accession>A0A0R1DU87</accession>
<dbReference type="InterPro" id="IPR002048">
    <property type="entry name" value="EF_hand_dom"/>
</dbReference>
<dbReference type="GO" id="GO:0000139">
    <property type="term" value="C:Golgi membrane"/>
    <property type="evidence" value="ECO:0007669"/>
    <property type="project" value="EnsemblMetazoa"/>
</dbReference>
<protein>
    <recommendedName>
        <fullName evidence="2">EF-hand domain-containing protein</fullName>
    </recommendedName>
</protein>
<dbReference type="PROSITE" id="PS50222">
    <property type="entry name" value="EF_HAND_2"/>
    <property type="match status" value="1"/>
</dbReference>
<dbReference type="GO" id="GO:0038004">
    <property type="term" value="P:epidermal growth factor receptor ligand maturation"/>
    <property type="evidence" value="ECO:0007669"/>
    <property type="project" value="EnsemblMetazoa"/>
</dbReference>
<gene>
    <name evidence="3" type="primary">Dyak\GE20958</name>
    <name evidence="3" type="synonym">dyak_GLEANR_4760</name>
    <name evidence="3" type="synonym">GE20958</name>
    <name evidence="3" type="ORF">Dyak_GE20958</name>
</gene>
<dbReference type="AlphaFoldDB" id="A0A0R1DU87"/>
<feature type="domain" description="EF-hand" evidence="2">
    <location>
        <begin position="85"/>
        <end position="120"/>
    </location>
</feature>
<keyword evidence="4" id="KW-1185">Reference proteome</keyword>
<dbReference type="KEGG" id="dya:Dyak_GE20958"/>
<dbReference type="EMBL" id="CM000159">
    <property type="protein sequence ID" value="KRK00736.1"/>
    <property type="molecule type" value="Genomic_DNA"/>
</dbReference>
<evidence type="ECO:0000256" key="1">
    <source>
        <dbReference type="SAM" id="MobiDB-lite"/>
    </source>
</evidence>
<proteinExistence type="predicted"/>
<feature type="compositionally biased region" description="Polar residues" evidence="1">
    <location>
        <begin position="16"/>
        <end position="28"/>
    </location>
</feature>
<sequence>MWPGSERGSSRALEIPTSQQNAGGSSQQETLADIEHISTIAGSLASIGSLSHTQMRYQCTNDAGYDTEHTSLNSDFDEAELRRELLRDKWKLLFDMFDPEGFGEISVEEFLVALKSPEFLSQVPMNKRELLLERAKKAKLPTGPGYVTFQDFVNVVSAPQLQSPLVTGQATKVPKVPKAPMPFACLSRAAHQRQTRFKCKHRCKVLGQDEDQSVGSCSNRRRTRLRPGRSRTLVWQMQKVRLANKCAAYGYTANNRGLQTNLTSVLLHKLNQFS</sequence>
<dbReference type="Proteomes" id="UP000002282">
    <property type="component" value="Chromosome 3L"/>
</dbReference>
<organism evidence="3 4">
    <name type="scientific">Drosophila yakuba</name>
    <name type="common">Fruit fly</name>
    <dbReference type="NCBI Taxonomy" id="7245"/>
    <lineage>
        <taxon>Eukaryota</taxon>
        <taxon>Metazoa</taxon>
        <taxon>Ecdysozoa</taxon>
        <taxon>Arthropoda</taxon>
        <taxon>Hexapoda</taxon>
        <taxon>Insecta</taxon>
        <taxon>Pterygota</taxon>
        <taxon>Neoptera</taxon>
        <taxon>Endopterygota</taxon>
        <taxon>Diptera</taxon>
        <taxon>Brachycera</taxon>
        <taxon>Muscomorpha</taxon>
        <taxon>Ephydroidea</taxon>
        <taxon>Drosophilidae</taxon>
        <taxon>Drosophila</taxon>
        <taxon>Sophophora</taxon>
    </lineage>
</organism>
<dbReference type="Gene3D" id="1.10.238.10">
    <property type="entry name" value="EF-hand"/>
    <property type="match status" value="1"/>
</dbReference>
<dbReference type="OrthoDB" id="418595at2759"/>
<dbReference type="FunFam" id="1.10.238.10:FF:000366">
    <property type="entry name" value="Uncharacterized protein, isoform A"/>
    <property type="match status" value="1"/>
</dbReference>
<reference evidence="3 4" key="1">
    <citation type="journal article" date="2007" name="Nature">
        <title>Evolution of genes and genomes on the Drosophila phylogeny.</title>
        <authorList>
            <consortium name="Drosophila 12 Genomes Consortium"/>
            <person name="Clark A.G."/>
            <person name="Eisen M.B."/>
            <person name="Smith D.R."/>
            <person name="Bergman C.M."/>
            <person name="Oliver B."/>
            <person name="Markow T.A."/>
            <person name="Kaufman T.C."/>
            <person name="Kellis M."/>
            <person name="Gelbart W."/>
            <person name="Iyer V.N."/>
            <person name="Pollard D.A."/>
            <person name="Sackton T.B."/>
            <person name="Larracuente A.M."/>
            <person name="Singh N.D."/>
            <person name="Abad J.P."/>
            <person name="Abt D.N."/>
            <person name="Adryan B."/>
            <person name="Aguade M."/>
            <person name="Akashi H."/>
            <person name="Anderson W.W."/>
            <person name="Aquadro C.F."/>
            <person name="Ardell D.H."/>
            <person name="Arguello R."/>
            <person name="Artieri C.G."/>
            <person name="Barbash D.A."/>
            <person name="Barker D."/>
            <person name="Barsanti P."/>
            <person name="Batterham P."/>
            <person name="Batzoglou S."/>
            <person name="Begun D."/>
            <person name="Bhutkar A."/>
            <person name="Blanco E."/>
            <person name="Bosak S.A."/>
            <person name="Bradley R.K."/>
            <person name="Brand A.D."/>
            <person name="Brent M.R."/>
            <person name="Brooks A.N."/>
            <person name="Brown R.H."/>
            <person name="Butlin R.K."/>
            <person name="Caggese C."/>
            <person name="Calvi B.R."/>
            <person name="Bernardo de Carvalho A."/>
            <person name="Caspi A."/>
            <person name="Castrezana S."/>
            <person name="Celniker S.E."/>
            <person name="Chang J.L."/>
            <person name="Chapple C."/>
            <person name="Chatterji S."/>
            <person name="Chinwalla A."/>
            <person name="Civetta A."/>
            <person name="Clifton S.W."/>
            <person name="Comeron J.M."/>
            <person name="Costello J.C."/>
            <person name="Coyne J.A."/>
            <person name="Daub J."/>
            <person name="David R.G."/>
            <person name="Delcher A.L."/>
            <person name="Delehaunty K."/>
            <person name="Do C.B."/>
            <person name="Ebling H."/>
            <person name="Edwards K."/>
            <person name="Eickbush T."/>
            <person name="Evans J.D."/>
            <person name="Filipski A."/>
            <person name="Findeiss S."/>
            <person name="Freyhult E."/>
            <person name="Fulton L."/>
            <person name="Fulton R."/>
            <person name="Garcia A.C."/>
            <person name="Gardiner A."/>
            <person name="Garfield D.A."/>
            <person name="Garvin B.E."/>
            <person name="Gibson G."/>
            <person name="Gilbert D."/>
            <person name="Gnerre S."/>
            <person name="Godfrey J."/>
            <person name="Good R."/>
            <person name="Gotea V."/>
            <person name="Gravely B."/>
            <person name="Greenberg A.J."/>
            <person name="Griffiths-Jones S."/>
            <person name="Gross S."/>
            <person name="Guigo R."/>
            <person name="Gustafson E.A."/>
            <person name="Haerty W."/>
            <person name="Hahn M.W."/>
            <person name="Halligan D.L."/>
            <person name="Halpern A.L."/>
            <person name="Halter G.M."/>
            <person name="Han M.V."/>
            <person name="Heger A."/>
            <person name="Hillier L."/>
            <person name="Hinrichs A.S."/>
            <person name="Holmes I."/>
            <person name="Hoskins R.A."/>
            <person name="Hubisz M.J."/>
            <person name="Hultmark D."/>
            <person name="Huntley M.A."/>
            <person name="Jaffe D.B."/>
            <person name="Jagadeeshan S."/>
            <person name="Jeck W.R."/>
            <person name="Johnson J."/>
            <person name="Jones C.D."/>
            <person name="Jordan W.C."/>
            <person name="Karpen G.H."/>
            <person name="Kataoka E."/>
            <person name="Keightley P.D."/>
            <person name="Kheradpour P."/>
            <person name="Kirkness E.F."/>
            <person name="Koerich L.B."/>
            <person name="Kristiansen K."/>
            <person name="Kudrna D."/>
            <person name="Kulathinal R.J."/>
            <person name="Kumar S."/>
            <person name="Kwok R."/>
            <person name="Lander E."/>
            <person name="Langley C.H."/>
            <person name="Lapoint R."/>
            <person name="Lazzaro B.P."/>
            <person name="Lee S.J."/>
            <person name="Levesque L."/>
            <person name="Li R."/>
            <person name="Lin C.F."/>
            <person name="Lin M.F."/>
            <person name="Lindblad-Toh K."/>
            <person name="Llopart A."/>
            <person name="Long M."/>
            <person name="Low L."/>
            <person name="Lozovsky E."/>
            <person name="Lu J."/>
            <person name="Luo M."/>
            <person name="Machado C.A."/>
            <person name="Makalowski W."/>
            <person name="Marzo M."/>
            <person name="Matsuda M."/>
            <person name="Matzkin L."/>
            <person name="McAllister B."/>
            <person name="McBride C.S."/>
            <person name="McKernan B."/>
            <person name="McKernan K."/>
            <person name="Mendez-Lago M."/>
            <person name="Minx P."/>
            <person name="Mollenhauer M.U."/>
            <person name="Montooth K."/>
            <person name="Mount S.M."/>
            <person name="Mu X."/>
            <person name="Myers E."/>
            <person name="Negre B."/>
            <person name="Newfeld S."/>
            <person name="Nielsen R."/>
            <person name="Noor M.A."/>
            <person name="O'Grady P."/>
            <person name="Pachter L."/>
            <person name="Papaceit M."/>
            <person name="Parisi M.J."/>
            <person name="Parisi M."/>
            <person name="Parts L."/>
            <person name="Pedersen J.S."/>
            <person name="Pesole G."/>
            <person name="Phillippy A.M."/>
            <person name="Ponting C.P."/>
            <person name="Pop M."/>
            <person name="Porcelli D."/>
            <person name="Powell J.R."/>
            <person name="Prohaska S."/>
            <person name="Pruitt K."/>
            <person name="Puig M."/>
            <person name="Quesneville H."/>
            <person name="Ram K.R."/>
            <person name="Rand D."/>
            <person name="Rasmussen M.D."/>
            <person name="Reed L.K."/>
            <person name="Reenan R."/>
            <person name="Reily A."/>
            <person name="Remington K.A."/>
            <person name="Rieger T.T."/>
            <person name="Ritchie M.G."/>
            <person name="Robin C."/>
            <person name="Rogers Y.H."/>
            <person name="Rohde C."/>
            <person name="Rozas J."/>
            <person name="Rubenfield M.J."/>
            <person name="Ruiz A."/>
            <person name="Russo S."/>
            <person name="Salzberg S.L."/>
            <person name="Sanchez-Gracia A."/>
            <person name="Saranga D.J."/>
            <person name="Sato H."/>
            <person name="Schaeffer S.W."/>
            <person name="Schatz M.C."/>
            <person name="Schlenke T."/>
            <person name="Schwartz R."/>
            <person name="Segarra C."/>
            <person name="Singh R.S."/>
            <person name="Sirot L."/>
            <person name="Sirota M."/>
            <person name="Sisneros N.B."/>
            <person name="Smith C.D."/>
            <person name="Smith T.F."/>
            <person name="Spieth J."/>
            <person name="Stage D.E."/>
            <person name="Stark A."/>
            <person name="Stephan W."/>
            <person name="Strausberg R.L."/>
            <person name="Strempel S."/>
            <person name="Sturgill D."/>
            <person name="Sutton G."/>
            <person name="Sutton G.G."/>
            <person name="Tao W."/>
            <person name="Teichmann S."/>
            <person name="Tobari Y.N."/>
            <person name="Tomimura Y."/>
            <person name="Tsolas J.M."/>
            <person name="Valente V.L."/>
            <person name="Venter E."/>
            <person name="Venter J.C."/>
            <person name="Vicario S."/>
            <person name="Vieira F.G."/>
            <person name="Vilella A.J."/>
            <person name="Villasante A."/>
            <person name="Walenz B."/>
            <person name="Wang J."/>
            <person name="Wasserman M."/>
            <person name="Watts T."/>
            <person name="Wilson D."/>
            <person name="Wilson R.K."/>
            <person name="Wing R.A."/>
            <person name="Wolfner M.F."/>
            <person name="Wong A."/>
            <person name="Wong G.K."/>
            <person name="Wu C.I."/>
            <person name="Wu G."/>
            <person name="Yamamoto D."/>
            <person name="Yang H.P."/>
            <person name="Yang S.P."/>
            <person name="Yorke J.A."/>
            <person name="Yoshida K."/>
            <person name="Zdobnov E."/>
            <person name="Zhang P."/>
            <person name="Zhang Y."/>
            <person name="Zimin A.V."/>
            <person name="Baldwin J."/>
            <person name="Abdouelleil A."/>
            <person name="Abdulkadir J."/>
            <person name="Abebe A."/>
            <person name="Abera B."/>
            <person name="Abreu J."/>
            <person name="Acer S.C."/>
            <person name="Aftuck L."/>
            <person name="Alexander A."/>
            <person name="An P."/>
            <person name="Anderson E."/>
            <person name="Anderson S."/>
            <person name="Arachi H."/>
            <person name="Azer M."/>
            <person name="Bachantsang P."/>
            <person name="Barry A."/>
            <person name="Bayul T."/>
            <person name="Berlin A."/>
            <person name="Bessette D."/>
            <person name="Bloom T."/>
            <person name="Blye J."/>
            <person name="Boguslavskiy L."/>
            <person name="Bonnet C."/>
            <person name="Boukhgalter B."/>
            <person name="Bourzgui I."/>
            <person name="Brown A."/>
            <person name="Cahill P."/>
            <person name="Channer S."/>
            <person name="Cheshatsang Y."/>
            <person name="Chuda L."/>
            <person name="Citroen M."/>
            <person name="Collymore A."/>
            <person name="Cooke P."/>
            <person name="Costello M."/>
            <person name="D'Aco K."/>
            <person name="Daza R."/>
            <person name="De Haan G."/>
            <person name="DeGray S."/>
            <person name="DeMaso C."/>
            <person name="Dhargay N."/>
            <person name="Dooley K."/>
            <person name="Dooley E."/>
            <person name="Doricent M."/>
            <person name="Dorje P."/>
            <person name="Dorjee K."/>
            <person name="Dupes A."/>
            <person name="Elong R."/>
            <person name="Falk J."/>
            <person name="Farina A."/>
            <person name="Faro S."/>
            <person name="Ferguson D."/>
            <person name="Fisher S."/>
            <person name="Foley C.D."/>
            <person name="Franke A."/>
            <person name="Friedrich D."/>
            <person name="Gadbois L."/>
            <person name="Gearin G."/>
            <person name="Gearin C.R."/>
            <person name="Giannoukos G."/>
            <person name="Goode T."/>
            <person name="Graham J."/>
            <person name="Grandbois E."/>
            <person name="Grewal S."/>
            <person name="Gyaltsen K."/>
            <person name="Hafez N."/>
            <person name="Hagos B."/>
            <person name="Hall J."/>
            <person name="Henson C."/>
            <person name="Hollinger A."/>
            <person name="Honan T."/>
            <person name="Huard M.D."/>
            <person name="Hughes L."/>
            <person name="Hurhula B."/>
            <person name="Husby M.E."/>
            <person name="Kamat A."/>
            <person name="Kanga B."/>
            <person name="Kashin S."/>
            <person name="Khazanovich D."/>
            <person name="Kisner P."/>
            <person name="Lance K."/>
            <person name="Lara M."/>
            <person name="Lee W."/>
            <person name="Lennon N."/>
            <person name="Letendre F."/>
            <person name="LeVine R."/>
            <person name="Lipovsky A."/>
            <person name="Liu X."/>
            <person name="Liu J."/>
            <person name="Liu S."/>
            <person name="Lokyitsang T."/>
            <person name="Lokyitsang Y."/>
            <person name="Lubonja R."/>
            <person name="Lui A."/>
            <person name="MacDonald P."/>
            <person name="Magnisalis V."/>
            <person name="Maru K."/>
            <person name="Matthews C."/>
            <person name="McCusker W."/>
            <person name="McDonough S."/>
            <person name="Mehta T."/>
            <person name="Meldrim J."/>
            <person name="Meneus L."/>
            <person name="Mihai O."/>
            <person name="Mihalev A."/>
            <person name="Mihova T."/>
            <person name="Mittelman R."/>
            <person name="Mlenga V."/>
            <person name="Montmayeur A."/>
            <person name="Mulrain L."/>
            <person name="Navidi A."/>
            <person name="Naylor J."/>
            <person name="Negash T."/>
            <person name="Nguyen T."/>
            <person name="Nguyen N."/>
            <person name="Nicol R."/>
            <person name="Norbu C."/>
            <person name="Norbu N."/>
            <person name="Novod N."/>
            <person name="O'Neill B."/>
            <person name="Osman S."/>
            <person name="Markiewicz E."/>
            <person name="Oyono O.L."/>
            <person name="Patti C."/>
            <person name="Phunkhang P."/>
            <person name="Pierre F."/>
            <person name="Priest M."/>
            <person name="Raghuraman S."/>
            <person name="Rege F."/>
            <person name="Reyes R."/>
            <person name="Rise C."/>
            <person name="Rogov P."/>
            <person name="Ross K."/>
            <person name="Ryan E."/>
            <person name="Settipalli S."/>
            <person name="Shea T."/>
            <person name="Sherpa N."/>
            <person name="Shi L."/>
            <person name="Shih D."/>
            <person name="Sparrow T."/>
            <person name="Spaulding J."/>
            <person name="Stalker J."/>
            <person name="Stange-Thomann N."/>
            <person name="Stavropoulos S."/>
            <person name="Stone C."/>
            <person name="Strader C."/>
            <person name="Tesfaye S."/>
            <person name="Thomson T."/>
            <person name="Thoulutsang Y."/>
            <person name="Thoulutsang D."/>
            <person name="Topham K."/>
            <person name="Topping I."/>
            <person name="Tsamla T."/>
            <person name="Vassiliev H."/>
            <person name="Vo A."/>
            <person name="Wangchuk T."/>
            <person name="Wangdi T."/>
            <person name="Weiand M."/>
            <person name="Wilkinson J."/>
            <person name="Wilson A."/>
            <person name="Yadav S."/>
            <person name="Young G."/>
            <person name="Yu Q."/>
            <person name="Zembek L."/>
            <person name="Zhong D."/>
            <person name="Zimmer A."/>
            <person name="Zwirko Z."/>
            <person name="Jaffe D.B."/>
            <person name="Alvarez P."/>
            <person name="Brockman W."/>
            <person name="Butler J."/>
            <person name="Chin C."/>
            <person name="Gnerre S."/>
            <person name="Grabherr M."/>
            <person name="Kleber M."/>
            <person name="Mauceli E."/>
            <person name="MacCallum I."/>
        </authorList>
    </citation>
    <scope>NUCLEOTIDE SEQUENCE [LARGE SCALE GENOMIC DNA]</scope>
    <source>
        <strain evidence="4">Tai18E2 / Tucson 14021-0261.01</strain>
    </source>
</reference>
<dbReference type="InterPro" id="IPR011992">
    <property type="entry name" value="EF-hand-dom_pair"/>
</dbReference>
<evidence type="ECO:0000313" key="4">
    <source>
        <dbReference type="Proteomes" id="UP000002282"/>
    </source>
</evidence>
<dbReference type="GO" id="GO:0036098">
    <property type="term" value="P:male germ-line stem cell population maintenance"/>
    <property type="evidence" value="ECO:0007669"/>
    <property type="project" value="EnsemblMetazoa"/>
</dbReference>
<evidence type="ECO:0000259" key="2">
    <source>
        <dbReference type="PROSITE" id="PS50222"/>
    </source>
</evidence>
<name>A0A0R1DU87_DROYA</name>